<feature type="region of interest" description="Disordered" evidence="1">
    <location>
        <begin position="107"/>
        <end position="131"/>
    </location>
</feature>
<protein>
    <submittedName>
        <fullName evidence="3">Nitroreductase family protein</fullName>
    </submittedName>
</protein>
<dbReference type="InterPro" id="IPR000415">
    <property type="entry name" value="Nitroreductase-like"/>
</dbReference>
<feature type="domain" description="Nitroreductase" evidence="2">
    <location>
        <begin position="21"/>
        <end position="103"/>
    </location>
</feature>
<evidence type="ECO:0000313" key="3">
    <source>
        <dbReference type="EMBL" id="WUV51456.1"/>
    </source>
</evidence>
<evidence type="ECO:0000256" key="1">
    <source>
        <dbReference type="SAM" id="MobiDB-lite"/>
    </source>
</evidence>
<dbReference type="SUPFAM" id="SSF55469">
    <property type="entry name" value="FMN-dependent nitroreductase-like"/>
    <property type="match status" value="1"/>
</dbReference>
<organism evidence="3 4">
    <name type="scientific">Nocardia vinacea</name>
    <dbReference type="NCBI Taxonomy" id="96468"/>
    <lineage>
        <taxon>Bacteria</taxon>
        <taxon>Bacillati</taxon>
        <taxon>Actinomycetota</taxon>
        <taxon>Actinomycetes</taxon>
        <taxon>Mycobacteriales</taxon>
        <taxon>Nocardiaceae</taxon>
        <taxon>Nocardia</taxon>
    </lineage>
</organism>
<sequence>MEASAGWRRDRATGDKAGRPRQFARNFQFFGAPVGLFCYVDRQTGSAQWSDLGMYLQTVMLLLEAEGLDSCPQESWSVYHRTVAENLRPSAESVLFCGMSIGYPDPDRPSAAPRTERAGLGEVSTFSGWES</sequence>
<dbReference type="EMBL" id="CP109441">
    <property type="protein sequence ID" value="WUV51456.1"/>
    <property type="molecule type" value="Genomic_DNA"/>
</dbReference>
<evidence type="ECO:0000313" key="4">
    <source>
        <dbReference type="Proteomes" id="UP001432062"/>
    </source>
</evidence>
<dbReference type="Proteomes" id="UP001432062">
    <property type="component" value="Chromosome"/>
</dbReference>
<evidence type="ECO:0000259" key="2">
    <source>
        <dbReference type="Pfam" id="PF00881"/>
    </source>
</evidence>
<dbReference type="RefSeq" id="WP_419198107.1">
    <property type="nucleotide sequence ID" value="NZ_CP109441.1"/>
</dbReference>
<dbReference type="Pfam" id="PF00881">
    <property type="entry name" value="Nitroreductase"/>
    <property type="match status" value="1"/>
</dbReference>
<reference evidence="3" key="1">
    <citation type="submission" date="2022-10" db="EMBL/GenBank/DDBJ databases">
        <title>The complete genomes of actinobacterial strains from the NBC collection.</title>
        <authorList>
            <person name="Joergensen T.S."/>
            <person name="Alvarez Arevalo M."/>
            <person name="Sterndorff E.B."/>
            <person name="Faurdal D."/>
            <person name="Vuksanovic O."/>
            <person name="Mourched A.-S."/>
            <person name="Charusanti P."/>
            <person name="Shaw S."/>
            <person name="Blin K."/>
            <person name="Weber T."/>
        </authorList>
    </citation>
    <scope>NUCLEOTIDE SEQUENCE</scope>
    <source>
        <strain evidence="3">NBC_01482</strain>
    </source>
</reference>
<accession>A0ABZ1ZBK7</accession>
<gene>
    <name evidence="3" type="ORF">OG563_46945</name>
</gene>
<dbReference type="Gene3D" id="3.40.109.10">
    <property type="entry name" value="NADH Oxidase"/>
    <property type="match status" value="1"/>
</dbReference>
<dbReference type="InterPro" id="IPR029479">
    <property type="entry name" value="Nitroreductase"/>
</dbReference>
<keyword evidence="4" id="KW-1185">Reference proteome</keyword>
<proteinExistence type="predicted"/>
<name>A0ABZ1ZBK7_9NOCA</name>